<protein>
    <submittedName>
        <fullName evidence="2">Uncharacterized protein</fullName>
    </submittedName>
</protein>
<comment type="caution">
    <text evidence="2">The sequence shown here is derived from an EMBL/GenBank/DDBJ whole genome shotgun (WGS) entry which is preliminary data.</text>
</comment>
<accession>A0A1D2MGK3</accession>
<keyword evidence="1" id="KW-1133">Transmembrane helix</keyword>
<gene>
    <name evidence="2" type="ORF">Ocin01_14683</name>
</gene>
<keyword evidence="3" id="KW-1185">Reference proteome</keyword>
<proteinExistence type="predicted"/>
<evidence type="ECO:0000313" key="3">
    <source>
        <dbReference type="Proteomes" id="UP000094527"/>
    </source>
</evidence>
<feature type="transmembrane region" description="Helical" evidence="1">
    <location>
        <begin position="90"/>
        <end position="112"/>
    </location>
</feature>
<feature type="transmembrane region" description="Helical" evidence="1">
    <location>
        <begin position="148"/>
        <end position="170"/>
    </location>
</feature>
<feature type="transmembrane region" description="Helical" evidence="1">
    <location>
        <begin position="118"/>
        <end position="136"/>
    </location>
</feature>
<sequence length="299" mass="34959">MGTRERYSSLAQASFEVTLPPSQRLLFGVAVFGLCTLNSHGHREINRFTIYDAMAWNMRKTMKYGDIIADHEGMHMNNLNAICRVFLGPLLWWHEILIPLRYALFPAFLSIFLSFIDWHPTIVFVLLLLFVFLRIVQKEDKQIGRFKIQYVFLKLVIAIVMFLVTEWAAATLEAEYLPPGVVPSSTLAPPPPPPELQKKTMRIRMSKSKAKYYLNPHYELTYSENLKMTMMRIVVEYLYFASFISHYRWMFLGIIFTVYGVLYAILWLSFSNTDEDGDGNANEEEEIIDDIHHNHRLRF</sequence>
<dbReference type="Proteomes" id="UP000094527">
    <property type="component" value="Unassembled WGS sequence"/>
</dbReference>
<dbReference type="AlphaFoldDB" id="A0A1D2MGK3"/>
<name>A0A1D2MGK3_ORCCI</name>
<dbReference type="EMBL" id="LJIJ01001359">
    <property type="protein sequence ID" value="ODM91994.1"/>
    <property type="molecule type" value="Genomic_DNA"/>
</dbReference>
<reference evidence="2 3" key="1">
    <citation type="journal article" date="2016" name="Genome Biol. Evol.">
        <title>Gene Family Evolution Reflects Adaptation to Soil Environmental Stressors in the Genome of the Collembolan Orchesella cincta.</title>
        <authorList>
            <person name="Faddeeva-Vakhrusheva A."/>
            <person name="Derks M.F."/>
            <person name="Anvar S.Y."/>
            <person name="Agamennone V."/>
            <person name="Suring W."/>
            <person name="Smit S."/>
            <person name="van Straalen N.M."/>
            <person name="Roelofs D."/>
        </authorList>
    </citation>
    <scope>NUCLEOTIDE SEQUENCE [LARGE SCALE GENOMIC DNA]</scope>
    <source>
        <tissue evidence="2">Mixed pool</tissue>
    </source>
</reference>
<keyword evidence="1" id="KW-0812">Transmembrane</keyword>
<evidence type="ECO:0000256" key="1">
    <source>
        <dbReference type="SAM" id="Phobius"/>
    </source>
</evidence>
<evidence type="ECO:0000313" key="2">
    <source>
        <dbReference type="EMBL" id="ODM91994.1"/>
    </source>
</evidence>
<keyword evidence="1" id="KW-0472">Membrane</keyword>
<feature type="transmembrane region" description="Helical" evidence="1">
    <location>
        <begin position="249"/>
        <end position="270"/>
    </location>
</feature>
<organism evidence="2 3">
    <name type="scientific">Orchesella cincta</name>
    <name type="common">Springtail</name>
    <name type="synonym">Podura cincta</name>
    <dbReference type="NCBI Taxonomy" id="48709"/>
    <lineage>
        <taxon>Eukaryota</taxon>
        <taxon>Metazoa</taxon>
        <taxon>Ecdysozoa</taxon>
        <taxon>Arthropoda</taxon>
        <taxon>Hexapoda</taxon>
        <taxon>Collembola</taxon>
        <taxon>Entomobryomorpha</taxon>
        <taxon>Entomobryoidea</taxon>
        <taxon>Orchesellidae</taxon>
        <taxon>Orchesellinae</taxon>
        <taxon>Orchesella</taxon>
    </lineage>
</organism>